<evidence type="ECO:0000313" key="11">
    <source>
        <dbReference type="EMBL" id="PAL23468.1"/>
    </source>
</evidence>
<accession>A0A270BEQ4</accession>
<name>A0A270BEQ4_9PROT</name>
<protein>
    <recommendedName>
        <fullName evidence="4">Serine acetyltransferase</fullName>
        <ecNumber evidence="3">2.3.1.30</ecNumber>
    </recommendedName>
</protein>
<dbReference type="InterPro" id="IPR053376">
    <property type="entry name" value="Serine_acetyltransferase"/>
</dbReference>
<dbReference type="EMBL" id="NDFP01000011">
    <property type="protein sequence ID" value="PAL23468.1"/>
    <property type="molecule type" value="Genomic_DNA"/>
</dbReference>
<keyword evidence="8" id="KW-0012">Acyltransferase</keyword>
<evidence type="ECO:0000313" key="12">
    <source>
        <dbReference type="Proteomes" id="UP000216033"/>
    </source>
</evidence>
<dbReference type="InterPro" id="IPR018357">
    <property type="entry name" value="Hexapep_transf_CS"/>
</dbReference>
<dbReference type="FunFam" id="2.160.10.10:FF:000007">
    <property type="entry name" value="Serine acetyltransferase"/>
    <property type="match status" value="1"/>
</dbReference>
<evidence type="ECO:0000256" key="4">
    <source>
        <dbReference type="ARBA" id="ARBA00018522"/>
    </source>
</evidence>
<evidence type="ECO:0000256" key="2">
    <source>
        <dbReference type="ARBA" id="ARBA00007274"/>
    </source>
</evidence>
<evidence type="ECO:0000256" key="6">
    <source>
        <dbReference type="ARBA" id="ARBA00022679"/>
    </source>
</evidence>
<dbReference type="InterPro" id="IPR045304">
    <property type="entry name" value="LbH_SAT"/>
</dbReference>
<dbReference type="AlphaFoldDB" id="A0A270BEQ4"/>
<evidence type="ECO:0000256" key="5">
    <source>
        <dbReference type="ARBA" id="ARBA00022605"/>
    </source>
</evidence>
<evidence type="ECO:0000256" key="9">
    <source>
        <dbReference type="ARBA" id="ARBA00049486"/>
    </source>
</evidence>
<dbReference type="GO" id="GO:0006535">
    <property type="term" value="P:cysteine biosynthetic process from serine"/>
    <property type="evidence" value="ECO:0007669"/>
    <property type="project" value="InterPro"/>
</dbReference>
<keyword evidence="6" id="KW-0808">Transferase</keyword>
<dbReference type="Pfam" id="PF06426">
    <property type="entry name" value="SATase_N"/>
    <property type="match status" value="1"/>
</dbReference>
<dbReference type="GO" id="GO:0005737">
    <property type="term" value="C:cytoplasm"/>
    <property type="evidence" value="ECO:0007669"/>
    <property type="project" value="InterPro"/>
</dbReference>
<comment type="caution">
    <text evidence="11">The sequence shown here is derived from an EMBL/GenBank/DDBJ whole genome shotgun (WGS) entry which is preliminary data.</text>
</comment>
<dbReference type="UniPathway" id="UPA00136">
    <property type="reaction ID" value="UER00199"/>
</dbReference>
<dbReference type="SUPFAM" id="SSF51161">
    <property type="entry name" value="Trimeric LpxA-like enzymes"/>
    <property type="match status" value="1"/>
</dbReference>
<dbReference type="GO" id="GO:0009001">
    <property type="term" value="F:serine O-acetyltransferase activity"/>
    <property type="evidence" value="ECO:0007669"/>
    <property type="project" value="UniProtKB-EC"/>
</dbReference>
<comment type="catalytic activity">
    <reaction evidence="9">
        <text>L-serine + acetyl-CoA = O-acetyl-L-serine + CoA</text>
        <dbReference type="Rhea" id="RHEA:24560"/>
        <dbReference type="ChEBI" id="CHEBI:33384"/>
        <dbReference type="ChEBI" id="CHEBI:57287"/>
        <dbReference type="ChEBI" id="CHEBI:57288"/>
        <dbReference type="ChEBI" id="CHEBI:58340"/>
        <dbReference type="EC" id="2.3.1.30"/>
    </reaction>
</comment>
<evidence type="ECO:0000256" key="8">
    <source>
        <dbReference type="ARBA" id="ARBA00023315"/>
    </source>
</evidence>
<dbReference type="Proteomes" id="UP000216033">
    <property type="component" value="Unassembled WGS sequence"/>
</dbReference>
<dbReference type="InterPro" id="IPR011004">
    <property type="entry name" value="Trimer_LpxA-like_sf"/>
</dbReference>
<dbReference type="Gene3D" id="1.10.3130.10">
    <property type="entry name" value="serine acetyltransferase, domain 1"/>
    <property type="match status" value="1"/>
</dbReference>
<dbReference type="InterPro" id="IPR001451">
    <property type="entry name" value="Hexapep"/>
</dbReference>
<evidence type="ECO:0000259" key="10">
    <source>
        <dbReference type="SMART" id="SM00971"/>
    </source>
</evidence>
<dbReference type="STRING" id="1231343.Absy_022_062"/>
<keyword evidence="5" id="KW-0028">Amino-acid biosynthesis</keyword>
<dbReference type="NCBIfam" id="NF041874">
    <property type="entry name" value="EPS_EpsC"/>
    <property type="match status" value="1"/>
</dbReference>
<organism evidence="11 12">
    <name type="scientific">Acetobacter syzygii</name>
    <dbReference type="NCBI Taxonomy" id="146476"/>
    <lineage>
        <taxon>Bacteria</taxon>
        <taxon>Pseudomonadati</taxon>
        <taxon>Pseudomonadota</taxon>
        <taxon>Alphaproteobacteria</taxon>
        <taxon>Acetobacterales</taxon>
        <taxon>Acetobacteraceae</taxon>
        <taxon>Acetobacter</taxon>
    </lineage>
</organism>
<dbReference type="SMART" id="SM00971">
    <property type="entry name" value="SATase_N"/>
    <property type="match status" value="1"/>
</dbReference>
<dbReference type="InterPro" id="IPR010493">
    <property type="entry name" value="Ser_AcTrfase_N"/>
</dbReference>
<dbReference type="PROSITE" id="PS00101">
    <property type="entry name" value="HEXAPEP_TRANSFERASES"/>
    <property type="match status" value="1"/>
</dbReference>
<evidence type="ECO:0000256" key="1">
    <source>
        <dbReference type="ARBA" id="ARBA00004876"/>
    </source>
</evidence>
<gene>
    <name evidence="11" type="ORF">B9K05_10425</name>
</gene>
<keyword evidence="7" id="KW-0677">Repeat</keyword>
<sequence length="266" mass="28854">MLFQQQADQSRPSHSFTDDVWQGLEKEWKITPTAPPYPLEAHGRLAHLLAEKLGDTSTPFSVLFFLFKSILQQNPSLLASAEQDLHTYAKRGGADQQYITPFLYSKGFQATQGYRLAHILWKNNQPFSARHLQSRIAEVMGIDVHPAATIGDRLILGPGSGIVIGETTLIENDVTLMSDVTLGGTGKHTGKRHPTLRQGTLVGPGAQILGPIEVGEGAKIGAGAVVVKSVSPFTAVAGNPARYVNSHASWPVLTMDLTFPSIDYFI</sequence>
<dbReference type="PANTHER" id="PTHR42811">
    <property type="entry name" value="SERINE ACETYLTRANSFERASE"/>
    <property type="match status" value="1"/>
</dbReference>
<dbReference type="Gene3D" id="2.160.10.10">
    <property type="entry name" value="Hexapeptide repeat proteins"/>
    <property type="match status" value="1"/>
</dbReference>
<evidence type="ECO:0000256" key="3">
    <source>
        <dbReference type="ARBA" id="ARBA00013266"/>
    </source>
</evidence>
<feature type="domain" description="Serine acetyltransferase N-terminal" evidence="10">
    <location>
        <begin position="20"/>
        <end position="113"/>
    </location>
</feature>
<dbReference type="CDD" id="cd03354">
    <property type="entry name" value="LbH_SAT"/>
    <property type="match status" value="1"/>
</dbReference>
<proteinExistence type="inferred from homology"/>
<comment type="similarity">
    <text evidence="2">Belongs to the transferase hexapeptide repeat family.</text>
</comment>
<keyword evidence="12" id="KW-1185">Reference proteome</keyword>
<dbReference type="InterPro" id="IPR042122">
    <property type="entry name" value="Ser_AcTrfase_N_sf"/>
</dbReference>
<comment type="pathway">
    <text evidence="1">Amino-acid biosynthesis; L-cysteine biosynthesis; L-cysteine from L-serine: step 1/2.</text>
</comment>
<dbReference type="Pfam" id="PF00132">
    <property type="entry name" value="Hexapep"/>
    <property type="match status" value="1"/>
</dbReference>
<reference evidence="11 12" key="1">
    <citation type="submission" date="2017-04" db="EMBL/GenBank/DDBJ databases">
        <title>Kefir bacterial isolates.</title>
        <authorList>
            <person name="Kim Y."/>
            <person name="Blasche S."/>
            <person name="Patil K.R."/>
        </authorList>
    </citation>
    <scope>NUCLEOTIDE SEQUENCE [LARGE SCALE GENOMIC DNA]</scope>
    <source>
        <strain evidence="11 12">KR-2</strain>
    </source>
</reference>
<evidence type="ECO:0000256" key="7">
    <source>
        <dbReference type="ARBA" id="ARBA00022737"/>
    </source>
</evidence>
<dbReference type="EC" id="2.3.1.30" evidence="3"/>